<feature type="chain" id="PRO_5042232394" evidence="2">
    <location>
        <begin position="19"/>
        <end position="142"/>
    </location>
</feature>
<feature type="region of interest" description="Disordered" evidence="1">
    <location>
        <begin position="22"/>
        <end position="75"/>
    </location>
</feature>
<sequence>MVLVLLFIFLRLRKSTREAPPFHDIENSADQDLPPAAVPFGTTTPESGTGMSSGQYPSEKSLPVLPTGPQVSPDELQNVIDRIQEMYAIMREMQTQTSGGSENSRVLELQRQIEGLMVDNAVLSGEQPPEYESERASSVTDL</sequence>
<dbReference type="AlphaFoldDB" id="A0AAD7JUJ5"/>
<keyword evidence="2" id="KW-0732">Signal</keyword>
<evidence type="ECO:0000256" key="1">
    <source>
        <dbReference type="SAM" id="MobiDB-lite"/>
    </source>
</evidence>
<keyword evidence="4" id="KW-1185">Reference proteome</keyword>
<protein>
    <submittedName>
        <fullName evidence="3">Uncharacterized protein</fullName>
    </submittedName>
</protein>
<organism evidence="3 4">
    <name type="scientific">Mycena maculata</name>
    <dbReference type="NCBI Taxonomy" id="230809"/>
    <lineage>
        <taxon>Eukaryota</taxon>
        <taxon>Fungi</taxon>
        <taxon>Dikarya</taxon>
        <taxon>Basidiomycota</taxon>
        <taxon>Agaricomycotina</taxon>
        <taxon>Agaricomycetes</taxon>
        <taxon>Agaricomycetidae</taxon>
        <taxon>Agaricales</taxon>
        <taxon>Marasmiineae</taxon>
        <taxon>Mycenaceae</taxon>
        <taxon>Mycena</taxon>
    </lineage>
</organism>
<evidence type="ECO:0000313" key="4">
    <source>
        <dbReference type="Proteomes" id="UP001215280"/>
    </source>
</evidence>
<accession>A0AAD7JUJ5</accession>
<gene>
    <name evidence="3" type="ORF">DFH07DRAFT_803714</name>
</gene>
<dbReference type="EMBL" id="JARJLG010000020">
    <property type="protein sequence ID" value="KAJ7772102.1"/>
    <property type="molecule type" value="Genomic_DNA"/>
</dbReference>
<feature type="region of interest" description="Disordered" evidence="1">
    <location>
        <begin position="122"/>
        <end position="142"/>
    </location>
</feature>
<proteinExistence type="predicted"/>
<evidence type="ECO:0000313" key="3">
    <source>
        <dbReference type="EMBL" id="KAJ7772102.1"/>
    </source>
</evidence>
<feature type="compositionally biased region" description="Polar residues" evidence="1">
    <location>
        <begin position="41"/>
        <end position="58"/>
    </location>
</feature>
<dbReference type="Proteomes" id="UP001215280">
    <property type="component" value="Unassembled WGS sequence"/>
</dbReference>
<evidence type="ECO:0000256" key="2">
    <source>
        <dbReference type="SAM" id="SignalP"/>
    </source>
</evidence>
<name>A0AAD7JUJ5_9AGAR</name>
<feature type="signal peptide" evidence="2">
    <location>
        <begin position="1"/>
        <end position="18"/>
    </location>
</feature>
<comment type="caution">
    <text evidence="3">The sequence shown here is derived from an EMBL/GenBank/DDBJ whole genome shotgun (WGS) entry which is preliminary data.</text>
</comment>
<reference evidence="3" key="1">
    <citation type="submission" date="2023-03" db="EMBL/GenBank/DDBJ databases">
        <title>Massive genome expansion in bonnet fungi (Mycena s.s.) driven by repeated elements and novel gene families across ecological guilds.</title>
        <authorList>
            <consortium name="Lawrence Berkeley National Laboratory"/>
            <person name="Harder C.B."/>
            <person name="Miyauchi S."/>
            <person name="Viragh M."/>
            <person name="Kuo A."/>
            <person name="Thoen E."/>
            <person name="Andreopoulos B."/>
            <person name="Lu D."/>
            <person name="Skrede I."/>
            <person name="Drula E."/>
            <person name="Henrissat B."/>
            <person name="Morin E."/>
            <person name="Kohler A."/>
            <person name="Barry K."/>
            <person name="LaButti K."/>
            <person name="Morin E."/>
            <person name="Salamov A."/>
            <person name="Lipzen A."/>
            <person name="Mereny Z."/>
            <person name="Hegedus B."/>
            <person name="Baldrian P."/>
            <person name="Stursova M."/>
            <person name="Weitz H."/>
            <person name="Taylor A."/>
            <person name="Grigoriev I.V."/>
            <person name="Nagy L.G."/>
            <person name="Martin F."/>
            <person name="Kauserud H."/>
        </authorList>
    </citation>
    <scope>NUCLEOTIDE SEQUENCE</scope>
    <source>
        <strain evidence="3">CBHHK188m</strain>
    </source>
</reference>